<dbReference type="PROSITE" id="PS50075">
    <property type="entry name" value="CARRIER"/>
    <property type="match status" value="1"/>
</dbReference>
<evidence type="ECO:0000259" key="5">
    <source>
        <dbReference type="PROSITE" id="PS50075"/>
    </source>
</evidence>
<evidence type="ECO:0000313" key="7">
    <source>
        <dbReference type="Proteomes" id="UP000184063"/>
    </source>
</evidence>
<dbReference type="GO" id="GO:0043041">
    <property type="term" value="P:amino acid activation for nonribosomal peptide biosynthetic process"/>
    <property type="evidence" value="ECO:0007669"/>
    <property type="project" value="TreeGrafter"/>
</dbReference>
<feature type="non-terminal residue" evidence="6">
    <location>
        <position position="1"/>
    </location>
</feature>
<dbReference type="GO" id="GO:0016874">
    <property type="term" value="F:ligase activity"/>
    <property type="evidence" value="ECO:0007669"/>
    <property type="project" value="UniProtKB-KW"/>
</dbReference>
<dbReference type="EMBL" id="KV878333">
    <property type="protein sequence ID" value="OJZ79470.1"/>
    <property type="molecule type" value="Genomic_DNA"/>
</dbReference>
<feature type="non-terminal residue" evidence="6">
    <location>
        <position position="505"/>
    </location>
</feature>
<dbReference type="InterPro" id="IPR006162">
    <property type="entry name" value="Ppantetheine_attach_site"/>
</dbReference>
<reference evidence="7" key="1">
    <citation type="journal article" date="2017" name="Genome Biol.">
        <title>Comparative genomics reveals high biological diversity and specific adaptations in the industrially and medically important fungal genus Aspergillus.</title>
        <authorList>
            <person name="de Vries R.P."/>
            <person name="Riley R."/>
            <person name="Wiebenga A."/>
            <person name="Aguilar-Osorio G."/>
            <person name="Amillis S."/>
            <person name="Uchima C.A."/>
            <person name="Anderluh G."/>
            <person name="Asadollahi M."/>
            <person name="Askin M."/>
            <person name="Barry K."/>
            <person name="Battaglia E."/>
            <person name="Bayram O."/>
            <person name="Benocci T."/>
            <person name="Braus-Stromeyer S.A."/>
            <person name="Caldana C."/>
            <person name="Canovas D."/>
            <person name="Cerqueira G.C."/>
            <person name="Chen F."/>
            <person name="Chen W."/>
            <person name="Choi C."/>
            <person name="Clum A."/>
            <person name="Dos Santos R.A."/>
            <person name="Damasio A.R."/>
            <person name="Diallinas G."/>
            <person name="Emri T."/>
            <person name="Fekete E."/>
            <person name="Flipphi M."/>
            <person name="Freyberg S."/>
            <person name="Gallo A."/>
            <person name="Gournas C."/>
            <person name="Habgood R."/>
            <person name="Hainaut M."/>
            <person name="Harispe M.L."/>
            <person name="Henrissat B."/>
            <person name="Hilden K.S."/>
            <person name="Hope R."/>
            <person name="Hossain A."/>
            <person name="Karabika E."/>
            <person name="Karaffa L."/>
            <person name="Karanyi Z."/>
            <person name="Krasevec N."/>
            <person name="Kuo A."/>
            <person name="Kusch H."/>
            <person name="LaButti K."/>
            <person name="Lagendijk E.L."/>
            <person name="Lapidus A."/>
            <person name="Levasseur A."/>
            <person name="Lindquist E."/>
            <person name="Lipzen A."/>
            <person name="Logrieco A.F."/>
            <person name="MacCabe A."/>
            <person name="Maekelae M.R."/>
            <person name="Malavazi I."/>
            <person name="Melin P."/>
            <person name="Meyer V."/>
            <person name="Mielnichuk N."/>
            <person name="Miskei M."/>
            <person name="Molnar A.P."/>
            <person name="Mule G."/>
            <person name="Ngan C.Y."/>
            <person name="Orejas M."/>
            <person name="Orosz E."/>
            <person name="Ouedraogo J.P."/>
            <person name="Overkamp K.M."/>
            <person name="Park H.-S."/>
            <person name="Perrone G."/>
            <person name="Piumi F."/>
            <person name="Punt P.J."/>
            <person name="Ram A.F."/>
            <person name="Ramon A."/>
            <person name="Rauscher S."/>
            <person name="Record E."/>
            <person name="Riano-Pachon D.M."/>
            <person name="Robert V."/>
            <person name="Roehrig J."/>
            <person name="Ruller R."/>
            <person name="Salamov A."/>
            <person name="Salih N.S."/>
            <person name="Samson R.A."/>
            <person name="Sandor E."/>
            <person name="Sanguinetti M."/>
            <person name="Schuetze T."/>
            <person name="Sepcic K."/>
            <person name="Shelest E."/>
            <person name="Sherlock G."/>
            <person name="Sophianopoulou V."/>
            <person name="Squina F.M."/>
            <person name="Sun H."/>
            <person name="Susca A."/>
            <person name="Todd R.B."/>
            <person name="Tsang A."/>
            <person name="Unkles S.E."/>
            <person name="van de Wiele N."/>
            <person name="van Rossen-Uffink D."/>
            <person name="Oliveira J.V."/>
            <person name="Vesth T.C."/>
            <person name="Visser J."/>
            <person name="Yu J.-H."/>
            <person name="Zhou M."/>
            <person name="Andersen M.R."/>
            <person name="Archer D.B."/>
            <person name="Baker S.E."/>
            <person name="Benoit I."/>
            <person name="Brakhage A.A."/>
            <person name="Braus G.H."/>
            <person name="Fischer R."/>
            <person name="Frisvad J.C."/>
            <person name="Goldman G.H."/>
            <person name="Houbraken J."/>
            <person name="Oakley B."/>
            <person name="Pocsi I."/>
            <person name="Scazzocchio C."/>
            <person name="Seiboth B."/>
            <person name="vanKuyk P.A."/>
            <person name="Wortman J."/>
            <person name="Dyer P.S."/>
            <person name="Grigoriev I.V."/>
        </authorList>
    </citation>
    <scope>NUCLEOTIDE SEQUENCE [LARGE SCALE GENOMIC DNA]</scope>
    <source>
        <strain evidence="7">CBS 106.47</strain>
    </source>
</reference>
<keyword evidence="2" id="KW-0597">Phosphoprotein</keyword>
<dbReference type="InterPro" id="IPR001242">
    <property type="entry name" value="Condensation_dom"/>
</dbReference>
<dbReference type="PANTHER" id="PTHR45527">
    <property type="entry name" value="NONRIBOSOMAL PEPTIDE SYNTHETASE"/>
    <property type="match status" value="1"/>
</dbReference>
<evidence type="ECO:0000256" key="4">
    <source>
        <dbReference type="ARBA" id="ARBA00029454"/>
    </source>
</evidence>
<evidence type="ECO:0000256" key="3">
    <source>
        <dbReference type="ARBA" id="ARBA00022598"/>
    </source>
</evidence>
<dbReference type="InterPro" id="IPR036736">
    <property type="entry name" value="ACP-like_sf"/>
</dbReference>
<proteinExistence type="inferred from homology"/>
<gene>
    <name evidence="6" type="ORF">ASPFODRAFT_109858</name>
</gene>
<dbReference type="Gene3D" id="1.10.1200.10">
    <property type="entry name" value="ACP-like"/>
    <property type="match status" value="1"/>
</dbReference>
<dbReference type="CDD" id="cd19542">
    <property type="entry name" value="CT_NRPS-like"/>
    <property type="match status" value="1"/>
</dbReference>
<dbReference type="Proteomes" id="UP000184063">
    <property type="component" value="Unassembled WGS sequence"/>
</dbReference>
<dbReference type="GO" id="GO:0031177">
    <property type="term" value="F:phosphopantetheine binding"/>
    <property type="evidence" value="ECO:0007669"/>
    <property type="project" value="TreeGrafter"/>
</dbReference>
<feature type="domain" description="Carrier" evidence="5">
    <location>
        <begin position="1"/>
        <end position="63"/>
    </location>
</feature>
<dbReference type="InterPro" id="IPR009081">
    <property type="entry name" value="PP-bd_ACP"/>
</dbReference>
<dbReference type="Pfam" id="PF00550">
    <property type="entry name" value="PP-binding"/>
    <property type="match status" value="1"/>
</dbReference>
<dbReference type="AlphaFoldDB" id="A0A1M3SY75"/>
<dbReference type="OrthoDB" id="4510783at2759"/>
<protein>
    <recommendedName>
        <fullName evidence="5">Carrier domain-containing protein</fullName>
    </recommendedName>
</protein>
<dbReference type="SUPFAM" id="SSF47336">
    <property type="entry name" value="ACP-like"/>
    <property type="match status" value="1"/>
</dbReference>
<dbReference type="SUPFAM" id="SSF52777">
    <property type="entry name" value="CoA-dependent acyltransferases"/>
    <property type="match status" value="2"/>
</dbReference>
<evidence type="ECO:0000313" key="6">
    <source>
        <dbReference type="EMBL" id="OJZ79470.1"/>
    </source>
</evidence>
<dbReference type="GO" id="GO:0044550">
    <property type="term" value="P:secondary metabolite biosynthetic process"/>
    <property type="evidence" value="ECO:0007669"/>
    <property type="project" value="TreeGrafter"/>
</dbReference>
<dbReference type="PANTHER" id="PTHR45527:SF3">
    <property type="entry name" value="SIDEROPHORE SYNTHETASE (EUROFUNG)"/>
    <property type="match status" value="1"/>
</dbReference>
<sequence length="505" mass="55430">AKVLNISPDSIGADDSFFRLGGDSIAAMKLAVAARQDGFILTVSDVFQRPTLSQHALVISPVSLDLGLPAAPNPFSLLDVPDPDAYLPELITLYPSWSSHEFVDAFPTTQLQADFVASHQCTYFHLDIPGPIDPHRLETAVQALAEHHPILRTVFFPSSIGIVQAVVRCAPPAMARYTSSTDLPHFATTLCREDSKTPLRFGAMPFQVSLVSGERRNILILRLSHAQYDGLCLPVLYHDLAAAYSRNMTTGAPPFSLYMQYRLSRNSTEVFRFWREYLHDATMTRLDYGALAGADRASFPEAAITVTKKIPLPSPPPGITMATLVKAAWSFVLAQLTHQTDLVFGQTVNGRSVPVPNAEKILGPCVNVVPIRVAFQPAWTALDLLQHTQDQHARVLPFETTDLRDIVKHSTTWSDSTQFEILVQHDSIAMNPPFLLAGVECTPSAVAFQVPRRLDISSEQADDSLALTVSAPNWMVNSESAAQILDNLCQVILSFTHDPCQPLSL</sequence>
<dbReference type="Pfam" id="PF00668">
    <property type="entry name" value="Condensation"/>
    <property type="match status" value="1"/>
</dbReference>
<name>A0A1M3SY75_ASPLC</name>
<evidence type="ECO:0000256" key="1">
    <source>
        <dbReference type="ARBA" id="ARBA00022450"/>
    </source>
</evidence>
<evidence type="ECO:0000256" key="2">
    <source>
        <dbReference type="ARBA" id="ARBA00022553"/>
    </source>
</evidence>
<keyword evidence="1" id="KW-0596">Phosphopantetheine</keyword>
<dbReference type="GO" id="GO:0005737">
    <property type="term" value="C:cytoplasm"/>
    <property type="evidence" value="ECO:0007669"/>
    <property type="project" value="TreeGrafter"/>
</dbReference>
<dbReference type="VEuPathDB" id="FungiDB:ASPFODRAFT_109858"/>
<dbReference type="PROSITE" id="PS00012">
    <property type="entry name" value="PHOSPHOPANTETHEINE"/>
    <property type="match status" value="1"/>
</dbReference>
<organism evidence="6 7">
    <name type="scientific">Aspergillus luchuensis (strain CBS 106.47)</name>
    <dbReference type="NCBI Taxonomy" id="1137211"/>
    <lineage>
        <taxon>Eukaryota</taxon>
        <taxon>Fungi</taxon>
        <taxon>Dikarya</taxon>
        <taxon>Ascomycota</taxon>
        <taxon>Pezizomycotina</taxon>
        <taxon>Eurotiomycetes</taxon>
        <taxon>Eurotiomycetidae</taxon>
        <taxon>Eurotiales</taxon>
        <taxon>Aspergillaceae</taxon>
        <taxon>Aspergillus</taxon>
        <taxon>Aspergillus subgen. Circumdati</taxon>
    </lineage>
</organism>
<dbReference type="Gene3D" id="3.30.559.10">
    <property type="entry name" value="Chloramphenicol acetyltransferase-like domain"/>
    <property type="match status" value="1"/>
</dbReference>
<comment type="similarity">
    <text evidence="4">Belongs to the NRP synthetase family.</text>
</comment>
<dbReference type="InterPro" id="IPR023213">
    <property type="entry name" value="CAT-like_dom_sf"/>
</dbReference>
<accession>A0A1M3SY75</accession>
<dbReference type="Gene3D" id="3.30.559.30">
    <property type="entry name" value="Nonribosomal peptide synthetase, condensation domain"/>
    <property type="match status" value="1"/>
</dbReference>
<keyword evidence="3" id="KW-0436">Ligase</keyword>